<feature type="signal peptide" evidence="2">
    <location>
        <begin position="1"/>
        <end position="20"/>
    </location>
</feature>
<organism evidence="3 4">
    <name type="scientific">Fundicoccus culcitae</name>
    <dbReference type="NCBI Taxonomy" id="2969821"/>
    <lineage>
        <taxon>Bacteria</taxon>
        <taxon>Bacillati</taxon>
        <taxon>Bacillota</taxon>
        <taxon>Bacilli</taxon>
        <taxon>Lactobacillales</taxon>
        <taxon>Aerococcaceae</taxon>
        <taxon>Fundicoccus</taxon>
    </lineage>
</organism>
<evidence type="ECO:0000256" key="1">
    <source>
        <dbReference type="ARBA" id="ARBA00008520"/>
    </source>
</evidence>
<evidence type="ECO:0000256" key="2">
    <source>
        <dbReference type="SAM" id="SignalP"/>
    </source>
</evidence>
<dbReference type="PANTHER" id="PTHR43649:SF31">
    <property type="entry name" value="SN-GLYCEROL-3-PHOSPHATE-BINDING PERIPLASMIC PROTEIN UGPB"/>
    <property type="match status" value="1"/>
</dbReference>
<dbReference type="PANTHER" id="PTHR43649">
    <property type="entry name" value="ARABINOSE-BINDING PROTEIN-RELATED"/>
    <property type="match status" value="1"/>
</dbReference>
<dbReference type="InterPro" id="IPR050490">
    <property type="entry name" value="Bact_solute-bd_prot1"/>
</dbReference>
<keyword evidence="2" id="KW-0732">Signal</keyword>
<reference evidence="3 4" key="1">
    <citation type="submission" date="2022-08" db="EMBL/GenBank/DDBJ databases">
        <title>Aerococcaceae sp. nov isolated from spoiled eye mask.</title>
        <authorList>
            <person name="Zhou G."/>
            <person name="Xie X.-B."/>
            <person name="Shi Q.-S."/>
            <person name="Wang Y.-S."/>
            <person name="Wen X."/>
            <person name="Peng H."/>
            <person name="Yang X.-J."/>
            <person name="Tao H.-B."/>
            <person name="Huang X.-M."/>
        </authorList>
    </citation>
    <scope>NUCLEOTIDE SEQUENCE [LARGE SCALE GENOMIC DNA]</scope>
    <source>
        <strain evidence="4">DM20194951</strain>
    </source>
</reference>
<sequence length="456" mass="49656">MKKMLTKVAVGLSVGLLAFAALPVFTPEVSAQDRIQLRYANWNFGTEGEANIERLMIEAYNNSQDEVEVVIDQNIDTSDWTGSLATAASAGDLPDVFMLNSIPTAYTNEWLLDITDLAEADAEFAEIPQATIDATKVNDRVYALPFATHLLGYYVNHDLLNNANLQMSDNVTVDEFFDLVRSATDVNQGYVGIVQAGSIVDWYPGAMNPDFGWFTFNSTDGTFSLDSNEMAQGVNMARDLGANGFTYADQPQEVKDSLSGDDGGLAFRSGQVAFNYDGTWQNATLADQANFEWSFIGLPGDRNAIVNDFLGIAANTEYPEQAYAFAKFMSFGADGFSTRMDLTEENNLQFNTLPLTSNQENLDRYWSLVDAPGVAEAFAQLDNAMIDPLKVVPGYAQSRFEAPTGVSVGDNENANVGAIINASVNGTVNFQDYAAQLQELAQAAHDEAVQAMEAIQ</sequence>
<name>A0ABY5P8Y3_9LACT</name>
<comment type="similarity">
    <text evidence="1">Belongs to the bacterial solute-binding protein 1 family.</text>
</comment>
<dbReference type="SUPFAM" id="SSF53850">
    <property type="entry name" value="Periplasmic binding protein-like II"/>
    <property type="match status" value="1"/>
</dbReference>
<feature type="chain" id="PRO_5045818380" evidence="2">
    <location>
        <begin position="21"/>
        <end position="456"/>
    </location>
</feature>
<keyword evidence="4" id="KW-1185">Reference proteome</keyword>
<accession>A0ABY5P8Y3</accession>
<evidence type="ECO:0000313" key="4">
    <source>
        <dbReference type="Proteomes" id="UP001315967"/>
    </source>
</evidence>
<dbReference type="EMBL" id="CP102453">
    <property type="protein sequence ID" value="UUX34994.1"/>
    <property type="molecule type" value="Genomic_DNA"/>
</dbReference>
<evidence type="ECO:0000313" key="3">
    <source>
        <dbReference type="EMBL" id="UUX34994.1"/>
    </source>
</evidence>
<gene>
    <name evidence="3" type="ORF">NRE15_04935</name>
</gene>
<dbReference type="Gene3D" id="3.40.190.10">
    <property type="entry name" value="Periplasmic binding protein-like II"/>
    <property type="match status" value="1"/>
</dbReference>
<dbReference type="RefSeq" id="WP_313794488.1">
    <property type="nucleotide sequence ID" value="NZ_CP102453.1"/>
</dbReference>
<dbReference type="Proteomes" id="UP001315967">
    <property type="component" value="Chromosome"/>
</dbReference>
<protein>
    <submittedName>
        <fullName evidence="3">Extracellular solute-binding protein</fullName>
    </submittedName>
</protein>
<proteinExistence type="inferred from homology"/>